<feature type="region of interest" description="Disordered" evidence="1">
    <location>
        <begin position="504"/>
        <end position="523"/>
    </location>
</feature>
<feature type="compositionally biased region" description="Basic residues" evidence="1">
    <location>
        <begin position="505"/>
        <end position="523"/>
    </location>
</feature>
<evidence type="ECO:0000313" key="4">
    <source>
        <dbReference type="Proteomes" id="UP001186944"/>
    </source>
</evidence>
<keyword evidence="4" id="KW-1185">Reference proteome</keyword>
<dbReference type="Proteomes" id="UP001186944">
    <property type="component" value="Unassembled WGS sequence"/>
</dbReference>
<reference evidence="3" key="1">
    <citation type="submission" date="2019-08" db="EMBL/GenBank/DDBJ databases">
        <title>The improved chromosome-level genome for the pearl oyster Pinctada fucata martensii using PacBio sequencing and Hi-C.</title>
        <authorList>
            <person name="Zheng Z."/>
        </authorList>
    </citation>
    <scope>NUCLEOTIDE SEQUENCE</scope>
    <source>
        <strain evidence="3">ZZ-2019</strain>
        <tissue evidence="3">Adductor muscle</tissue>
    </source>
</reference>
<evidence type="ECO:0000259" key="2">
    <source>
        <dbReference type="Pfam" id="PF21787"/>
    </source>
</evidence>
<evidence type="ECO:0000256" key="1">
    <source>
        <dbReference type="SAM" id="MobiDB-lite"/>
    </source>
</evidence>
<dbReference type="InterPro" id="IPR048365">
    <property type="entry name" value="TNP-like_RNaseH_N"/>
</dbReference>
<evidence type="ECO:0000313" key="3">
    <source>
        <dbReference type="EMBL" id="KAK3099974.1"/>
    </source>
</evidence>
<organism evidence="3 4">
    <name type="scientific">Pinctada imbricata</name>
    <name type="common">Atlantic pearl-oyster</name>
    <name type="synonym">Pinctada martensii</name>
    <dbReference type="NCBI Taxonomy" id="66713"/>
    <lineage>
        <taxon>Eukaryota</taxon>
        <taxon>Metazoa</taxon>
        <taxon>Spiralia</taxon>
        <taxon>Lophotrochozoa</taxon>
        <taxon>Mollusca</taxon>
        <taxon>Bivalvia</taxon>
        <taxon>Autobranchia</taxon>
        <taxon>Pteriomorphia</taxon>
        <taxon>Pterioida</taxon>
        <taxon>Pterioidea</taxon>
        <taxon>Pteriidae</taxon>
        <taxon>Pinctada</taxon>
    </lineage>
</organism>
<dbReference type="AlphaFoldDB" id="A0AA88Y891"/>
<dbReference type="EMBL" id="VSWD01000006">
    <property type="protein sequence ID" value="KAK3099974.1"/>
    <property type="molecule type" value="Genomic_DNA"/>
</dbReference>
<comment type="caution">
    <text evidence="3">The sequence shown here is derived from an EMBL/GenBank/DDBJ whole genome shotgun (WGS) entry which is preliminary data.</text>
</comment>
<gene>
    <name evidence="3" type="ORF">FSP39_012766</name>
</gene>
<dbReference type="Pfam" id="PF21787">
    <property type="entry name" value="TNP-like_RNaseH_N"/>
    <property type="match status" value="1"/>
</dbReference>
<sequence length="523" mass="59561">MEILCEVMPNGIPEYLPILIQSQIQNCDTTLDIHQRRWHPLIISVCLSLYCRSPSAYQDLRNSGIILLPAKSTLIEYKNSVKQKPGIQNENMEWMHQEASKKNISDFGRTGGLIIDEMTIQEDLQIQRKDDAWEVIGAEDMGNTNNAIITIVSGKKQIKLATTIVQIMFHGNTGFRWPVVFHSSTTANSHQLYNIIWESISALDEKDFKIDYIMFDGAAANRSLTHLMCDNPKMSEYTIIDVFDNNHTINIIQDIKHVLKKIRNNLEASRSSNANSNKRHLILNSYPVLLEHFENTFIFNYQSGLRIHKRLTKEHIFLTGPTKMRNKLATDTLNKDMLYLMQAYKSSLEEKQGEALNSTIDLLSQTSEMVDIFMDSRPIISQCDQRLNKLQTILTFFHAWENDPSLNKCNLITRETREDIDSALMGFLSLCKRCVSEGHCLTPAYMNSDLVENHFCQQRGIGNGLNTNPTVQQYGPSNDAVTLGQKTLSGKCNTGGKATFYEAVKHKKSKRSRSTSKSALRRL</sequence>
<accession>A0AA88Y891</accession>
<proteinExistence type="predicted"/>
<name>A0AA88Y891_PINIB</name>
<feature type="domain" description="Transposable element P transposase-like RNase H" evidence="2">
    <location>
        <begin position="84"/>
        <end position="225"/>
    </location>
</feature>
<protein>
    <recommendedName>
        <fullName evidence="2">Transposable element P transposase-like RNase H domain-containing protein</fullName>
    </recommendedName>
</protein>